<evidence type="ECO:0000313" key="3">
    <source>
        <dbReference type="Proteomes" id="UP000238882"/>
    </source>
</evidence>
<evidence type="ECO:0000313" key="2">
    <source>
        <dbReference type="EMBL" id="PQJ77974.1"/>
    </source>
</evidence>
<dbReference type="OrthoDB" id="6016419at2"/>
<organism evidence="2 3">
    <name type="scientific">Polaribacter porphyrae</name>
    <dbReference type="NCBI Taxonomy" id="1137780"/>
    <lineage>
        <taxon>Bacteria</taxon>
        <taxon>Pseudomonadati</taxon>
        <taxon>Bacteroidota</taxon>
        <taxon>Flavobacteriia</taxon>
        <taxon>Flavobacteriales</taxon>
        <taxon>Flavobacteriaceae</taxon>
    </lineage>
</organism>
<feature type="transmembrane region" description="Helical" evidence="1">
    <location>
        <begin position="21"/>
        <end position="42"/>
    </location>
</feature>
<keyword evidence="1" id="KW-0472">Membrane</keyword>
<accession>A0A2S7WK45</accession>
<name>A0A2S7WK45_9FLAO</name>
<evidence type="ECO:0008006" key="4">
    <source>
        <dbReference type="Google" id="ProtNLM"/>
    </source>
</evidence>
<dbReference type="RefSeq" id="WP_105014556.1">
    <property type="nucleotide sequence ID" value="NZ_MSCN01000001.1"/>
</dbReference>
<keyword evidence="1" id="KW-0812">Transmembrane</keyword>
<keyword evidence="3" id="KW-1185">Reference proteome</keyword>
<feature type="transmembrane region" description="Helical" evidence="1">
    <location>
        <begin position="260"/>
        <end position="281"/>
    </location>
</feature>
<feature type="transmembrane region" description="Helical" evidence="1">
    <location>
        <begin position="227"/>
        <end position="248"/>
    </location>
</feature>
<dbReference type="PANTHER" id="PTHR43471">
    <property type="entry name" value="ABC TRANSPORTER PERMEASE"/>
    <property type="match status" value="1"/>
</dbReference>
<feature type="transmembrane region" description="Helical" evidence="1">
    <location>
        <begin position="195"/>
        <end position="215"/>
    </location>
</feature>
<sequence length="438" mass="51546">MKIITIFLYEWSHFKRSPFKIIAVLLFVVAGVYGLHNGFHLYKEQTKEIEKVKQKALKEKETTLAYFNEGKKGPKAKPWVNVSMPFWAIWHTPTPKFKTPEPTLVYSVGQAEQYGFYKNVTVWSSVYDADMAEEIANPERLQIGTLDFSFVVLYLLPLLLLILLYNIKGLENEQGFLSLIYVQTGSKNWWLFTRVSFYALLSIVLILGLMLYGAILTNVFQTASSEFWSIFTWFLEYLFIWFIIYFFILKLSKSTIATTLQMLGFWVVFAFIVPAAVHQYVSIKKPNNLMVAYLDLQRDGYADILKEEDSIIKKKIFRLYSELNKIPDSLQNSMSLYKKRYSSAAILNSLLKDNSEIIERENGFRNTIVENTYLFNPVTYFQNRLNKATKTHYYDYQDYRNEIQQKIDKKLTIMLTDIWKETKVNKQKYLNYLEELKD</sequence>
<protein>
    <recommendedName>
        <fullName evidence="4">ABC transporter permease</fullName>
    </recommendedName>
</protein>
<keyword evidence="1" id="KW-1133">Transmembrane helix</keyword>
<feature type="transmembrane region" description="Helical" evidence="1">
    <location>
        <begin position="148"/>
        <end position="167"/>
    </location>
</feature>
<evidence type="ECO:0000256" key="1">
    <source>
        <dbReference type="SAM" id="Phobius"/>
    </source>
</evidence>
<dbReference type="AlphaFoldDB" id="A0A2S7WK45"/>
<reference evidence="2 3" key="1">
    <citation type="submission" date="2016-12" db="EMBL/GenBank/DDBJ databases">
        <title>Trade-off between light-utilization and light-protection in marine flavobacteria.</title>
        <authorList>
            <person name="Kumagai Y."/>
            <person name="Yoshizawa S."/>
            <person name="Kogure K."/>
            <person name="Iwasaki W."/>
        </authorList>
    </citation>
    <scope>NUCLEOTIDE SEQUENCE [LARGE SCALE GENOMIC DNA]</scope>
    <source>
        <strain evidence="2 3">NBRC 108759</strain>
    </source>
</reference>
<comment type="caution">
    <text evidence="2">The sequence shown here is derived from an EMBL/GenBank/DDBJ whole genome shotgun (WGS) entry which is preliminary data.</text>
</comment>
<dbReference type="EMBL" id="MSCN01000001">
    <property type="protein sequence ID" value="PQJ77974.1"/>
    <property type="molecule type" value="Genomic_DNA"/>
</dbReference>
<dbReference type="Proteomes" id="UP000238882">
    <property type="component" value="Unassembled WGS sequence"/>
</dbReference>
<gene>
    <name evidence="2" type="ORF">BTO18_01680</name>
</gene>
<proteinExistence type="predicted"/>
<dbReference type="PANTHER" id="PTHR43471:SF1">
    <property type="entry name" value="ABC TRANSPORTER PERMEASE PROTEIN NOSY-RELATED"/>
    <property type="match status" value="1"/>
</dbReference>